<proteinExistence type="predicted"/>
<keyword evidence="1" id="KW-1133">Transmembrane helix</keyword>
<dbReference type="AlphaFoldDB" id="A0A2T4YUH3"/>
<protein>
    <submittedName>
        <fullName evidence="2">Uncharacterized protein</fullName>
    </submittedName>
</protein>
<accession>A0A2T4YUH3</accession>
<keyword evidence="3" id="KW-1185">Reference proteome</keyword>
<dbReference type="EMBL" id="PZZN01000001">
    <property type="protein sequence ID" value="PTM47411.1"/>
    <property type="molecule type" value="Genomic_DNA"/>
</dbReference>
<reference evidence="2 3" key="1">
    <citation type="submission" date="2018-04" db="EMBL/GenBank/DDBJ databases">
        <title>Genomic Encyclopedia of Type Strains, Phase III (KMG-III): the genomes of soil and plant-associated and newly described type strains.</title>
        <authorList>
            <person name="Whitman W."/>
        </authorList>
    </citation>
    <scope>NUCLEOTIDE SEQUENCE [LARGE SCALE GENOMIC DNA]</scope>
    <source>
        <strain evidence="2 3">NW12</strain>
    </source>
</reference>
<name>A0A2T4YUH3_9SPHN</name>
<gene>
    <name evidence="2" type="ORF">C8J24_0808</name>
</gene>
<evidence type="ECO:0000256" key="1">
    <source>
        <dbReference type="SAM" id="Phobius"/>
    </source>
</evidence>
<organism evidence="2 3">
    <name type="scientific">Sphingomonas aerolata</name>
    <dbReference type="NCBI Taxonomy" id="185951"/>
    <lineage>
        <taxon>Bacteria</taxon>
        <taxon>Pseudomonadati</taxon>
        <taxon>Pseudomonadota</taxon>
        <taxon>Alphaproteobacteria</taxon>
        <taxon>Sphingomonadales</taxon>
        <taxon>Sphingomonadaceae</taxon>
        <taxon>Sphingomonas</taxon>
    </lineage>
</organism>
<keyword evidence="1" id="KW-0812">Transmembrane</keyword>
<comment type="caution">
    <text evidence="2">The sequence shown here is derived from an EMBL/GenBank/DDBJ whole genome shotgun (WGS) entry which is preliminary data.</text>
</comment>
<keyword evidence="1" id="KW-0472">Membrane</keyword>
<evidence type="ECO:0000313" key="2">
    <source>
        <dbReference type="EMBL" id="PTM47411.1"/>
    </source>
</evidence>
<dbReference type="Proteomes" id="UP000240996">
    <property type="component" value="Unassembled WGS sequence"/>
</dbReference>
<feature type="transmembrane region" description="Helical" evidence="1">
    <location>
        <begin position="32"/>
        <end position="57"/>
    </location>
</feature>
<sequence length="61" mass="6976">MFLDDSTIWPRKDDLPPRKPAFRHEKALSRMLLVYALALMLLPISLGSFVDIIRYVAGLFG</sequence>
<dbReference type="RefSeq" id="WP_031394247.1">
    <property type="nucleotide sequence ID" value="NZ_CP128316.1"/>
</dbReference>
<evidence type="ECO:0000313" key="3">
    <source>
        <dbReference type="Proteomes" id="UP000240996"/>
    </source>
</evidence>